<dbReference type="Proteomes" id="UP000321248">
    <property type="component" value="Unassembled WGS sequence"/>
</dbReference>
<evidence type="ECO:0000313" key="3">
    <source>
        <dbReference type="EMBL" id="TXK60549.1"/>
    </source>
</evidence>
<sequence>MQAVYEAENSIDAHLARVWLEQAGLSPWIRGEFLGGALGELPAHGVLAVCVPVHQVPAARQALEELQRVRCGEQAPQAAVQDEDEDPGASEDDGWMRA</sequence>
<feature type="compositionally biased region" description="Acidic residues" evidence="1">
    <location>
        <begin position="81"/>
        <end position="98"/>
    </location>
</feature>
<accession>A0A5C8KMT6</accession>
<dbReference type="RefSeq" id="WP_147892342.1">
    <property type="nucleotide sequence ID" value="NZ_VRTS01000009.1"/>
</dbReference>
<evidence type="ECO:0000259" key="2">
    <source>
        <dbReference type="Pfam" id="PF09413"/>
    </source>
</evidence>
<organism evidence="3 4">
    <name type="scientific">Alkalisalibacterium limincola</name>
    <dbReference type="NCBI Taxonomy" id="2699169"/>
    <lineage>
        <taxon>Bacteria</taxon>
        <taxon>Pseudomonadati</taxon>
        <taxon>Pseudomonadota</taxon>
        <taxon>Gammaproteobacteria</taxon>
        <taxon>Lysobacterales</taxon>
        <taxon>Lysobacteraceae</taxon>
        <taxon>Alkalisalibacterium</taxon>
    </lineage>
</organism>
<reference evidence="3 4" key="1">
    <citation type="submission" date="2019-08" db="EMBL/GenBank/DDBJ databases">
        <authorList>
            <person name="Karlyshev A.V."/>
        </authorList>
    </citation>
    <scope>NUCLEOTIDE SEQUENCE [LARGE SCALE GENOMIC DNA]</scope>
    <source>
        <strain evidence="3 4">Alg18-2.2</strain>
    </source>
</reference>
<dbReference type="EMBL" id="VRTS01000009">
    <property type="protein sequence ID" value="TXK60549.1"/>
    <property type="molecule type" value="Genomic_DNA"/>
</dbReference>
<feature type="region of interest" description="Disordered" evidence="1">
    <location>
        <begin position="73"/>
        <end position="98"/>
    </location>
</feature>
<dbReference type="InterPro" id="IPR018551">
    <property type="entry name" value="DUF2007"/>
</dbReference>
<proteinExistence type="predicted"/>
<evidence type="ECO:0000256" key="1">
    <source>
        <dbReference type="SAM" id="MobiDB-lite"/>
    </source>
</evidence>
<name>A0A5C8KMT6_9GAMM</name>
<evidence type="ECO:0000313" key="4">
    <source>
        <dbReference type="Proteomes" id="UP000321248"/>
    </source>
</evidence>
<keyword evidence="4" id="KW-1185">Reference proteome</keyword>
<protein>
    <submittedName>
        <fullName evidence="3">DUF2007 domain-containing protein</fullName>
    </submittedName>
</protein>
<comment type="caution">
    <text evidence="3">The sequence shown here is derived from an EMBL/GenBank/DDBJ whole genome shotgun (WGS) entry which is preliminary data.</text>
</comment>
<dbReference type="AlphaFoldDB" id="A0A5C8KMT6"/>
<dbReference type="Pfam" id="PF09413">
    <property type="entry name" value="DUF2007"/>
    <property type="match status" value="1"/>
</dbReference>
<gene>
    <name evidence="3" type="ORF">FU658_12280</name>
</gene>
<dbReference type="OrthoDB" id="6197669at2"/>
<feature type="domain" description="DUF2007" evidence="2">
    <location>
        <begin position="1"/>
        <end position="67"/>
    </location>
</feature>